<gene>
    <name evidence="2" type="ORF">SEMRO_500_G155360.1</name>
</gene>
<evidence type="ECO:0000313" key="2">
    <source>
        <dbReference type="EMBL" id="CAB9511742.1"/>
    </source>
</evidence>
<accession>A0A9N8DZG7</accession>
<organism evidence="2 3">
    <name type="scientific">Seminavis robusta</name>
    <dbReference type="NCBI Taxonomy" id="568900"/>
    <lineage>
        <taxon>Eukaryota</taxon>
        <taxon>Sar</taxon>
        <taxon>Stramenopiles</taxon>
        <taxon>Ochrophyta</taxon>
        <taxon>Bacillariophyta</taxon>
        <taxon>Bacillariophyceae</taxon>
        <taxon>Bacillariophycidae</taxon>
        <taxon>Naviculales</taxon>
        <taxon>Naviculaceae</taxon>
        <taxon>Seminavis</taxon>
    </lineage>
</organism>
<evidence type="ECO:0000313" key="3">
    <source>
        <dbReference type="Proteomes" id="UP001153069"/>
    </source>
</evidence>
<feature type="compositionally biased region" description="Basic and acidic residues" evidence="1">
    <location>
        <begin position="51"/>
        <end position="61"/>
    </location>
</feature>
<dbReference type="OrthoDB" id="10368044at2759"/>
<feature type="region of interest" description="Disordered" evidence="1">
    <location>
        <begin position="1"/>
        <end position="37"/>
    </location>
</feature>
<dbReference type="Proteomes" id="UP001153069">
    <property type="component" value="Unassembled WGS sequence"/>
</dbReference>
<proteinExistence type="predicted"/>
<comment type="caution">
    <text evidence="2">The sequence shown here is derived from an EMBL/GenBank/DDBJ whole genome shotgun (WGS) entry which is preliminary data.</text>
</comment>
<sequence length="196" mass="21388">MTKASSPTTKKKEKTAAKGGKTTAKDSAAKKSKATSKNELLGVIAQLGLMHDGKPPRDLVARRAGYGSGDNPSFKKALLRASKRDHVDLSDKLVVSLTEKGQQEAGDPPELPTNKAAQEKILEELTAKMKTAFELMRDGKVHLRTDLAEKLGYDSAKEQGFKKLLDRIRLKGYLEAVDKDSVQLSDLCFPNGRHAE</sequence>
<dbReference type="EMBL" id="CAICTM010000499">
    <property type="protein sequence ID" value="CAB9511742.1"/>
    <property type="molecule type" value="Genomic_DNA"/>
</dbReference>
<feature type="region of interest" description="Disordered" evidence="1">
    <location>
        <begin position="51"/>
        <end position="73"/>
    </location>
</feature>
<reference evidence="2" key="1">
    <citation type="submission" date="2020-06" db="EMBL/GenBank/DDBJ databases">
        <authorList>
            <consortium name="Plant Systems Biology data submission"/>
        </authorList>
    </citation>
    <scope>NUCLEOTIDE SEQUENCE</scope>
    <source>
        <strain evidence="2">D6</strain>
    </source>
</reference>
<protein>
    <submittedName>
        <fullName evidence="2">Uncharacterized protein</fullName>
    </submittedName>
</protein>
<name>A0A9N8DZG7_9STRA</name>
<evidence type="ECO:0000256" key="1">
    <source>
        <dbReference type="SAM" id="MobiDB-lite"/>
    </source>
</evidence>
<dbReference type="AlphaFoldDB" id="A0A9N8DZG7"/>
<keyword evidence="3" id="KW-1185">Reference proteome</keyword>